<accession>A0AAF1BH79</accession>
<evidence type="ECO:0000313" key="3">
    <source>
        <dbReference type="Proteomes" id="UP000827549"/>
    </source>
</evidence>
<dbReference type="GeneID" id="87806616"/>
<gene>
    <name evidence="2" type="ORF">LOC62_02G003372</name>
</gene>
<dbReference type="Proteomes" id="UP000827549">
    <property type="component" value="Chromosome 2"/>
</dbReference>
<evidence type="ECO:0000313" key="2">
    <source>
        <dbReference type="EMBL" id="WOO79857.1"/>
    </source>
</evidence>
<name>A0AAF1BH79_9TREE</name>
<feature type="region of interest" description="Disordered" evidence="1">
    <location>
        <begin position="26"/>
        <end position="50"/>
    </location>
</feature>
<reference evidence="2" key="1">
    <citation type="submission" date="2023-10" db="EMBL/GenBank/DDBJ databases">
        <authorList>
            <person name="Noh H."/>
        </authorList>
    </citation>
    <scope>NUCLEOTIDE SEQUENCE</scope>
    <source>
        <strain evidence="2">DUCC4014</strain>
    </source>
</reference>
<evidence type="ECO:0000256" key="1">
    <source>
        <dbReference type="SAM" id="MobiDB-lite"/>
    </source>
</evidence>
<dbReference type="RefSeq" id="XP_062625889.1">
    <property type="nucleotide sequence ID" value="XM_062769905.1"/>
</dbReference>
<proteinExistence type="predicted"/>
<sequence>MVQRNQNQTPAVDATENIVVTTTLGAPTTAGADSNNTLLNAGAETTPPVTGRSVKEIRQATFSPEIFLGCEKANEVIHQTLTRGNWDEVKMFRRGQINTLSAEVAFKIKEAETKGYEVFVAAMELKNPGAGTMRRRAFSGEFSLYLKIDENYVG</sequence>
<keyword evidence="3" id="KW-1185">Reference proteome</keyword>
<protein>
    <submittedName>
        <fullName evidence="2">Uncharacterized protein</fullName>
    </submittedName>
</protein>
<dbReference type="EMBL" id="CP086715">
    <property type="protein sequence ID" value="WOO79857.1"/>
    <property type="molecule type" value="Genomic_DNA"/>
</dbReference>
<organism evidence="2 3">
    <name type="scientific">Vanrija pseudolonga</name>
    <dbReference type="NCBI Taxonomy" id="143232"/>
    <lineage>
        <taxon>Eukaryota</taxon>
        <taxon>Fungi</taxon>
        <taxon>Dikarya</taxon>
        <taxon>Basidiomycota</taxon>
        <taxon>Agaricomycotina</taxon>
        <taxon>Tremellomycetes</taxon>
        <taxon>Trichosporonales</taxon>
        <taxon>Trichosporonaceae</taxon>
        <taxon>Vanrija</taxon>
    </lineage>
</organism>
<dbReference type="AlphaFoldDB" id="A0AAF1BH79"/>